<dbReference type="Pfam" id="PF00589">
    <property type="entry name" value="Phage_integrase"/>
    <property type="match status" value="1"/>
</dbReference>
<dbReference type="PROSITE" id="PS51898">
    <property type="entry name" value="TYR_RECOMBINASE"/>
    <property type="match status" value="1"/>
</dbReference>
<sequence length="817" mass="90680">MTTATLTAPPQTPRKLAGAEATALLQKFPPRQNLDSWFMTEADTDYVLDTLRQHPYRAEGNSAQSTRMVGARAILAWLTTFPGSTWQANWDASPAAHSTSGWHRTVLNWAASEIGRRPTSACLASGTLALICADVIRPSPAWLAASSSNALRPAIAAARDPEGFARLEAQFPAAIRSTRHASAGLKAAARLLAAFGGRVEDIVVGDLLALLQETSHDGARGVRLAYTALRELGQFPPDAPATLLRLQTRAGQVTPAALIDRYHLRFRPIRDLLVDYLTERQPSLDHNSLINLSAALAKNFWGDLEHHHEDITSLHLAPEVAAAWKARVNTVTRRRRMPNGQVIETTTPRSSAPAVKTLVRAFYLDIAQWALDEPARWRPWAAPCPITEADCSDKKTKQRQKTASDQRTRERLPVLPALIRVADRRLKEARTRLNALQATALGAQFTVLGETFTAPKGTSRAGLTGQAYDASGRRRDLEAEEKRAFWGWATIEILRHTGIRIEELLELGHHSIIRYKIPTTGEFVPLLQIAPSKTDQERLLLVTPELADVLSAVVTRVRGENGSIPSIPSYDVHEKTWNDPMPLLYQWNVSGDRRPISSNTVRDALNDVLMATGLTDATGSPLRFQPHDFRRLFITDAILNGLPPHIAQVIAGHSNINTTMGYNAVYPAQAIEAHRSFIARRRSLRPRDEYRAVTSEEWKEFLDHFERRKLALGSCGRAFGTDCIHEHACVRCPVLIVDPSERDRLVEIRDNLNDRIAEAEREGWLGEVEGLSVSRDAAEEKIMQLDARQKKKDSPVFMGIPSFSKVSVRTSFATNRA</sequence>
<reference evidence="5 6" key="1">
    <citation type="submission" date="2015-02" db="EMBL/GenBank/DDBJ databases">
        <authorList>
            <person name="Gomez-Escribano P.J."/>
        </authorList>
    </citation>
    <scope>NUCLEOTIDE SEQUENCE [LARGE SCALE GENOMIC DNA]</scope>
    <source>
        <strain evidence="6">C34 (DSM 42122 / NRRL B-24963)</strain>
    </source>
</reference>
<dbReference type="AlphaFoldDB" id="A0A0F7VPW9"/>
<dbReference type="RefSeq" id="WP_047121746.1">
    <property type="nucleotide sequence ID" value="NZ_LN831790.1"/>
</dbReference>
<dbReference type="InterPro" id="IPR011010">
    <property type="entry name" value="DNA_brk_join_enz"/>
</dbReference>
<name>A0A0F7VPW9_STRLW</name>
<keyword evidence="1" id="KW-0233">DNA recombination</keyword>
<dbReference type="EMBL" id="LN831790">
    <property type="protein sequence ID" value="CQR61850.1"/>
    <property type="molecule type" value="Genomic_DNA"/>
</dbReference>
<dbReference type="Proteomes" id="UP000035016">
    <property type="component" value="Chromosome Chromosome"/>
</dbReference>
<dbReference type="Gene3D" id="1.10.443.10">
    <property type="entry name" value="Intergrase catalytic core"/>
    <property type="match status" value="1"/>
</dbReference>
<evidence type="ECO:0000256" key="1">
    <source>
        <dbReference type="ARBA" id="ARBA00023172"/>
    </source>
</evidence>
<evidence type="ECO:0000256" key="2">
    <source>
        <dbReference type="SAM" id="Coils"/>
    </source>
</evidence>
<feature type="coiled-coil region" evidence="2">
    <location>
        <begin position="742"/>
        <end position="788"/>
    </location>
</feature>
<accession>A0A0F7VPW9</accession>
<dbReference type="SUPFAM" id="SSF56349">
    <property type="entry name" value="DNA breaking-rejoining enzymes"/>
    <property type="match status" value="1"/>
</dbReference>
<evidence type="ECO:0000259" key="4">
    <source>
        <dbReference type="PROSITE" id="PS51898"/>
    </source>
</evidence>
<dbReference type="GO" id="GO:0003677">
    <property type="term" value="F:DNA binding"/>
    <property type="evidence" value="ECO:0007669"/>
    <property type="project" value="InterPro"/>
</dbReference>
<dbReference type="GO" id="GO:0006310">
    <property type="term" value="P:DNA recombination"/>
    <property type="evidence" value="ECO:0007669"/>
    <property type="project" value="UniProtKB-KW"/>
</dbReference>
<feature type="region of interest" description="Disordered" evidence="3">
    <location>
        <begin position="388"/>
        <end position="408"/>
    </location>
</feature>
<evidence type="ECO:0000256" key="3">
    <source>
        <dbReference type="SAM" id="MobiDB-lite"/>
    </source>
</evidence>
<dbReference type="KEGG" id="sle:sle_23890"/>
<dbReference type="InterPro" id="IPR013762">
    <property type="entry name" value="Integrase-like_cat_sf"/>
</dbReference>
<evidence type="ECO:0000313" key="5">
    <source>
        <dbReference type="EMBL" id="CQR61850.1"/>
    </source>
</evidence>
<evidence type="ECO:0000313" key="6">
    <source>
        <dbReference type="Proteomes" id="UP000035016"/>
    </source>
</evidence>
<keyword evidence="2" id="KW-0175">Coiled coil</keyword>
<dbReference type="GO" id="GO:0015074">
    <property type="term" value="P:DNA integration"/>
    <property type="evidence" value="ECO:0007669"/>
    <property type="project" value="InterPro"/>
</dbReference>
<gene>
    <name evidence="5" type="primary">sle_23890</name>
</gene>
<proteinExistence type="predicted"/>
<dbReference type="InterPro" id="IPR002104">
    <property type="entry name" value="Integrase_catalytic"/>
</dbReference>
<protein>
    <submittedName>
        <fullName evidence="5">DNA Integrase/Recombinase</fullName>
    </submittedName>
</protein>
<organism evidence="5 6">
    <name type="scientific">Streptomyces leeuwenhoekii</name>
    <dbReference type="NCBI Taxonomy" id="1437453"/>
    <lineage>
        <taxon>Bacteria</taxon>
        <taxon>Bacillati</taxon>
        <taxon>Actinomycetota</taxon>
        <taxon>Actinomycetes</taxon>
        <taxon>Kitasatosporales</taxon>
        <taxon>Streptomycetaceae</taxon>
        <taxon>Streptomyces</taxon>
    </lineage>
</organism>
<dbReference type="CDD" id="cd00397">
    <property type="entry name" value="DNA_BRE_C"/>
    <property type="match status" value="1"/>
</dbReference>
<feature type="domain" description="Tyr recombinase" evidence="4">
    <location>
        <begin position="453"/>
        <end position="675"/>
    </location>
</feature>